<sequence length="255" mass="27512">MAGYATVNGVRTWYDVAGDGEPLVLLHGGFSDSADFDDNLRTLSGQFRVFVLDRRAHGRTADVAGPVGITALADDVIAFLEQVVGEPAHLAGYSSGGFVALAVALRRPELVRRLVLMNTAADKNGWVVLPEPDGGADFPAEVVDRYAELSPDGRDHFATMARKFATVEHEGLDPAGVGCPTLLLGADDDIVHLSHTLEMYRAIPHAALAILPGTHLLLWERPQQCTGLVAEFLETDPLRLMPIRHHREPDNVGSP</sequence>
<organism evidence="2 3">
    <name type="scientific">Nocardia speluncae</name>
    <dbReference type="NCBI Taxonomy" id="419477"/>
    <lineage>
        <taxon>Bacteria</taxon>
        <taxon>Bacillati</taxon>
        <taxon>Actinomycetota</taxon>
        <taxon>Actinomycetes</taxon>
        <taxon>Mycobacteriales</taxon>
        <taxon>Nocardiaceae</taxon>
        <taxon>Nocardia</taxon>
    </lineage>
</organism>
<dbReference type="Pfam" id="PF00561">
    <property type="entry name" value="Abhydrolase_1"/>
    <property type="match status" value="1"/>
</dbReference>
<gene>
    <name evidence="2" type="ORF">HGA13_15985</name>
</gene>
<dbReference type="RefSeq" id="WP_068046687.1">
    <property type="nucleotide sequence ID" value="NZ_JAAXOO010000004.1"/>
</dbReference>
<dbReference type="Proteomes" id="UP000565715">
    <property type="component" value="Unassembled WGS sequence"/>
</dbReference>
<protein>
    <submittedName>
        <fullName evidence="2">Alpha/beta hydrolase</fullName>
    </submittedName>
</protein>
<name>A0A846XF29_9NOCA</name>
<dbReference type="InterPro" id="IPR000073">
    <property type="entry name" value="AB_hydrolase_1"/>
</dbReference>
<proteinExistence type="predicted"/>
<dbReference type="PANTHER" id="PTHR43798">
    <property type="entry name" value="MONOACYLGLYCEROL LIPASE"/>
    <property type="match status" value="1"/>
</dbReference>
<keyword evidence="3" id="KW-1185">Reference proteome</keyword>
<dbReference type="GO" id="GO:0016787">
    <property type="term" value="F:hydrolase activity"/>
    <property type="evidence" value="ECO:0007669"/>
    <property type="project" value="UniProtKB-KW"/>
</dbReference>
<keyword evidence="2" id="KW-0378">Hydrolase</keyword>
<dbReference type="InterPro" id="IPR029058">
    <property type="entry name" value="AB_hydrolase_fold"/>
</dbReference>
<evidence type="ECO:0000313" key="3">
    <source>
        <dbReference type="Proteomes" id="UP000565715"/>
    </source>
</evidence>
<accession>A0A846XF29</accession>
<dbReference type="AlphaFoldDB" id="A0A846XF29"/>
<dbReference type="InterPro" id="IPR050266">
    <property type="entry name" value="AB_hydrolase_sf"/>
</dbReference>
<dbReference type="SUPFAM" id="SSF53474">
    <property type="entry name" value="alpha/beta-Hydrolases"/>
    <property type="match status" value="1"/>
</dbReference>
<dbReference type="Gene3D" id="3.40.50.1820">
    <property type="entry name" value="alpha/beta hydrolase"/>
    <property type="match status" value="1"/>
</dbReference>
<dbReference type="PRINTS" id="PR00111">
    <property type="entry name" value="ABHYDROLASE"/>
</dbReference>
<evidence type="ECO:0000313" key="2">
    <source>
        <dbReference type="EMBL" id="NKY34562.1"/>
    </source>
</evidence>
<evidence type="ECO:0000259" key="1">
    <source>
        <dbReference type="Pfam" id="PF00561"/>
    </source>
</evidence>
<feature type="domain" description="AB hydrolase-1" evidence="1">
    <location>
        <begin position="22"/>
        <end position="119"/>
    </location>
</feature>
<comment type="caution">
    <text evidence="2">The sequence shown here is derived from an EMBL/GenBank/DDBJ whole genome shotgun (WGS) entry which is preliminary data.</text>
</comment>
<reference evidence="2 3" key="1">
    <citation type="submission" date="2020-04" db="EMBL/GenBank/DDBJ databases">
        <title>MicrobeNet Type strains.</title>
        <authorList>
            <person name="Nicholson A.C."/>
        </authorList>
    </citation>
    <scope>NUCLEOTIDE SEQUENCE [LARGE SCALE GENOMIC DNA]</scope>
    <source>
        <strain evidence="2 3">DSM 45078</strain>
    </source>
</reference>
<dbReference type="EMBL" id="JAAXOO010000004">
    <property type="protein sequence ID" value="NKY34562.1"/>
    <property type="molecule type" value="Genomic_DNA"/>
</dbReference>